<reference evidence="11 12" key="1">
    <citation type="submission" date="2019-02" db="EMBL/GenBank/DDBJ databases">
        <authorList>
            <person name="Manzano-Marin A."/>
            <person name="Manzano-Marin A."/>
        </authorList>
    </citation>
    <scope>NUCLEOTIDE SEQUENCE [LARGE SCALE GENOMIC DNA]</scope>
    <source>
        <strain evidence="11 12">BuCicurvipes</strain>
    </source>
</reference>
<keyword evidence="3 8" id="KW-1133">Transmembrane helix</keyword>
<evidence type="ECO:0000256" key="2">
    <source>
        <dbReference type="ARBA" id="ARBA00022692"/>
    </source>
</evidence>
<dbReference type="GO" id="GO:0016020">
    <property type="term" value="C:membrane"/>
    <property type="evidence" value="ECO:0007669"/>
    <property type="project" value="UniProtKB-SubCell"/>
</dbReference>
<evidence type="ECO:0000259" key="10">
    <source>
        <dbReference type="Pfam" id="PF00662"/>
    </source>
</evidence>
<feature type="transmembrane region" description="Helical" evidence="8">
    <location>
        <begin position="497"/>
        <end position="518"/>
    </location>
</feature>
<feature type="transmembrane region" description="Helical" evidence="8">
    <location>
        <begin position="417"/>
        <end position="440"/>
    </location>
</feature>
<dbReference type="AlphaFoldDB" id="A0A451D6F7"/>
<evidence type="ECO:0000256" key="3">
    <source>
        <dbReference type="ARBA" id="ARBA00022989"/>
    </source>
</evidence>
<name>A0A451D6F7_9GAMM</name>
<feature type="domain" description="NADH:quinone oxidoreductase/Mrp antiporter transmembrane" evidence="9">
    <location>
        <begin position="136"/>
        <end position="429"/>
    </location>
</feature>
<feature type="transmembrane region" description="Helical" evidence="8">
    <location>
        <begin position="85"/>
        <end position="106"/>
    </location>
</feature>
<evidence type="ECO:0000259" key="9">
    <source>
        <dbReference type="Pfam" id="PF00361"/>
    </source>
</evidence>
<evidence type="ECO:0000256" key="6">
    <source>
        <dbReference type="ARBA" id="ARBA00025811"/>
    </source>
</evidence>
<feature type="transmembrane region" description="Helical" evidence="8">
    <location>
        <begin position="6"/>
        <end position="25"/>
    </location>
</feature>
<dbReference type="RefSeq" id="WP_154029171.1">
    <property type="nucleotide sequence ID" value="NZ_LR217710.1"/>
</dbReference>
<feature type="transmembrane region" description="Helical" evidence="8">
    <location>
        <begin position="283"/>
        <end position="304"/>
    </location>
</feature>
<feature type="transmembrane region" description="Helical" evidence="8">
    <location>
        <begin position="595"/>
        <end position="615"/>
    </location>
</feature>
<feature type="domain" description="NADH-Ubiquinone oxidoreductase (complex I) chain 5 N-terminal" evidence="10">
    <location>
        <begin position="69"/>
        <end position="119"/>
    </location>
</feature>
<evidence type="ECO:0000256" key="5">
    <source>
        <dbReference type="ARBA" id="ARBA00025189"/>
    </source>
</evidence>
<feature type="transmembrane region" description="Helical" evidence="8">
    <location>
        <begin position="530"/>
        <end position="554"/>
    </location>
</feature>
<feature type="transmembrane region" description="Helical" evidence="8">
    <location>
        <begin position="460"/>
        <end position="477"/>
    </location>
</feature>
<feature type="transmembrane region" description="Helical" evidence="8">
    <location>
        <begin position="142"/>
        <end position="160"/>
    </location>
</feature>
<feature type="transmembrane region" description="Helical" evidence="8">
    <location>
        <begin position="118"/>
        <end position="136"/>
    </location>
</feature>
<keyword evidence="2 7" id="KW-0812">Transmembrane</keyword>
<dbReference type="Pfam" id="PF00662">
    <property type="entry name" value="Proton_antipo_N"/>
    <property type="match status" value="1"/>
</dbReference>
<feature type="transmembrane region" description="Helical" evidence="8">
    <location>
        <begin position="181"/>
        <end position="206"/>
    </location>
</feature>
<comment type="subcellular location">
    <subcellularLocation>
        <location evidence="1">Endomembrane system</location>
        <topology evidence="1">Multi-pass membrane protein</topology>
    </subcellularLocation>
    <subcellularLocation>
        <location evidence="7">Membrane</location>
        <topology evidence="7">Multi-pass membrane protein</topology>
    </subcellularLocation>
</comment>
<evidence type="ECO:0000313" key="11">
    <source>
        <dbReference type="EMBL" id="VFP81408.1"/>
    </source>
</evidence>
<feature type="transmembrane region" description="Helical" evidence="8">
    <location>
        <begin position="32"/>
        <end position="50"/>
    </location>
</feature>
<dbReference type="OrthoDB" id="9811798at2"/>
<dbReference type="GO" id="GO:0015990">
    <property type="term" value="P:electron transport coupled proton transport"/>
    <property type="evidence" value="ECO:0007669"/>
    <property type="project" value="TreeGrafter"/>
</dbReference>
<dbReference type="GO" id="GO:0042773">
    <property type="term" value="P:ATP synthesis coupled electron transport"/>
    <property type="evidence" value="ECO:0007669"/>
    <property type="project" value="InterPro"/>
</dbReference>
<evidence type="ECO:0000256" key="8">
    <source>
        <dbReference type="SAM" id="Phobius"/>
    </source>
</evidence>
<proteinExistence type="predicted"/>
<dbReference type="Proteomes" id="UP000294344">
    <property type="component" value="Chromosome"/>
</dbReference>
<dbReference type="EMBL" id="LR217710">
    <property type="protein sequence ID" value="VFP81408.1"/>
    <property type="molecule type" value="Genomic_DNA"/>
</dbReference>
<keyword evidence="11" id="KW-0560">Oxidoreductase</keyword>
<feature type="transmembrane region" description="Helical" evidence="8">
    <location>
        <begin position="218"/>
        <end position="243"/>
    </location>
</feature>
<dbReference type="InterPro" id="IPR003945">
    <property type="entry name" value="NU5C-like"/>
</dbReference>
<dbReference type="Pfam" id="PF00361">
    <property type="entry name" value="Proton_antipo_M"/>
    <property type="match status" value="1"/>
</dbReference>
<evidence type="ECO:0000256" key="1">
    <source>
        <dbReference type="ARBA" id="ARBA00004127"/>
    </source>
</evidence>
<dbReference type="NCBIfam" id="TIGR01974">
    <property type="entry name" value="NDH_I_L"/>
    <property type="match status" value="1"/>
</dbReference>
<accession>A0A451D6F7</accession>
<keyword evidence="4 8" id="KW-0472">Membrane</keyword>
<dbReference type="InterPro" id="IPR001750">
    <property type="entry name" value="ND/Mrp_TM"/>
</dbReference>
<dbReference type="InterPro" id="IPR018393">
    <property type="entry name" value="NADHpl_OxRdtase_5_subgr"/>
</dbReference>
<dbReference type="GO" id="GO:0008137">
    <property type="term" value="F:NADH dehydrogenase (ubiquinone) activity"/>
    <property type="evidence" value="ECO:0007669"/>
    <property type="project" value="InterPro"/>
</dbReference>
<comment type="function">
    <text evidence="5">NDH-1 shuttles electrons from NADH, via FMN and iron-sulfur (Fe-S) centers, to quinones in the respiratory chain. Couples the redox reaction to proton translocation (for every two electrons transferred, four hydrogen ions are translocated across the cytoplasmic membrane), and thus conserves the redox energy in a proton gradient.</text>
</comment>
<dbReference type="PANTHER" id="PTHR42829">
    <property type="entry name" value="NADH-UBIQUINONE OXIDOREDUCTASE CHAIN 5"/>
    <property type="match status" value="1"/>
</dbReference>
<sequence length="621" mass="74173">MNLIYYIGIFPLFSFFLLIFLQRFLLKKFVSIISIFSIVMSFFLFLYVIYDYINMYSKSKVFFIPLLHWITINNYRIELNFIVDFFSLSMLGTVILISFCVYLYSLWYMNDSLEYTKYFIYMNLFISFMMFFILTSNLVTMFCIWELVGICSYLLIGFYFKKEKNGYFAIKSFLMTRLGDIFFLIAIFLILLNFKTTDFFILKYLTKEIMFLNYHTSYLFWISFCLFIASIGKSAQIPLYTWLIGAMVGPTPASALIHAATMVTMGVYLIIRVHFLFFFNVHITYILSIIGCCTLLISSFSAIFETNIKRILAFSTISQIGYMFLALGFKNIKGAFLHLLCHAFFKSLLFLSAGSIIKHTNNEQNILKMGSLYNKIPFIYITFFTGMISLISFPFITSSFYSKGDILLNIFNKQENLFLFCSFLGIFFTSIYSCRMFFFIFHGENQPNFISIEKNFFHDISLFILCLGCTPITWYIISNIFHKTVYIPLDISLNENYLYIEYISFSISILGFVIFYLSRYFILRKNYLEIIFYPVYYLVSNNWFFDIFYFYVFIKPYYWISNYLNSKKFFYIEKFFLKVIYFFKSKLFSIKHIDIIYHIRWYIFCLTIVLLIIFINKNNYM</sequence>
<dbReference type="PANTHER" id="PTHR42829:SF1">
    <property type="entry name" value="INORGANIC CARBON TRANSPORTER SUBUNIT DABB-RELATED"/>
    <property type="match status" value="1"/>
</dbReference>
<protein>
    <submittedName>
        <fullName evidence="11">NADH-quinone oxidoreductase subunit L</fullName>
        <ecNumber evidence="11">1.6.5.11</ecNumber>
    </submittedName>
</protein>
<dbReference type="GO" id="GO:0012505">
    <property type="term" value="C:endomembrane system"/>
    <property type="evidence" value="ECO:0007669"/>
    <property type="project" value="UniProtKB-SubCell"/>
</dbReference>
<evidence type="ECO:0000313" key="12">
    <source>
        <dbReference type="Proteomes" id="UP000294344"/>
    </source>
</evidence>
<feature type="transmembrane region" description="Helical" evidence="8">
    <location>
        <begin position="378"/>
        <end position="397"/>
    </location>
</feature>
<dbReference type="InterPro" id="IPR001516">
    <property type="entry name" value="Proton_antipo_N"/>
</dbReference>
<dbReference type="PRINTS" id="PR01434">
    <property type="entry name" value="NADHDHGNASE5"/>
</dbReference>
<feature type="transmembrane region" description="Helical" evidence="8">
    <location>
        <begin position="311"/>
        <end position="329"/>
    </location>
</feature>
<evidence type="ECO:0000256" key="7">
    <source>
        <dbReference type="RuleBase" id="RU000320"/>
    </source>
</evidence>
<gene>
    <name evidence="11" type="primary">nuoL</name>
    <name evidence="11" type="ORF">BUCICURV3402_113</name>
</gene>
<evidence type="ECO:0000256" key="4">
    <source>
        <dbReference type="ARBA" id="ARBA00023136"/>
    </source>
</evidence>
<dbReference type="EC" id="1.6.5.11" evidence="11"/>
<organism evidence="11 12">
    <name type="scientific">Buchnera aphidicola</name>
    <name type="common">Cinara curvipes</name>
    <dbReference type="NCBI Taxonomy" id="2518975"/>
    <lineage>
        <taxon>Bacteria</taxon>
        <taxon>Pseudomonadati</taxon>
        <taxon>Pseudomonadota</taxon>
        <taxon>Gammaproteobacteria</taxon>
        <taxon>Enterobacterales</taxon>
        <taxon>Erwiniaceae</taxon>
        <taxon>Buchnera</taxon>
    </lineage>
</organism>
<dbReference type="GO" id="GO:0003954">
    <property type="term" value="F:NADH dehydrogenase activity"/>
    <property type="evidence" value="ECO:0007669"/>
    <property type="project" value="TreeGrafter"/>
</dbReference>
<feature type="transmembrane region" description="Helical" evidence="8">
    <location>
        <begin position="335"/>
        <end position="357"/>
    </location>
</feature>
<comment type="subunit">
    <text evidence="6">Composed of 13 different subunits. Subunits NuoA, H, J, K, L, M, N constitute the membrane sector of the complex.</text>
</comment>